<protein>
    <submittedName>
        <fullName evidence="1">Uncharacterized protein</fullName>
    </submittedName>
</protein>
<evidence type="ECO:0000313" key="1">
    <source>
        <dbReference type="EMBL" id="KAF9675491.1"/>
    </source>
</evidence>
<evidence type="ECO:0000313" key="2">
    <source>
        <dbReference type="Proteomes" id="UP000657918"/>
    </source>
</evidence>
<gene>
    <name evidence="1" type="ORF">SADUNF_Sadunf09G0037700</name>
</gene>
<name>A0A835JTY1_9ROSI</name>
<accession>A0A835JTY1</accession>
<dbReference type="EMBL" id="JADGMS010000009">
    <property type="protein sequence ID" value="KAF9675491.1"/>
    <property type="molecule type" value="Genomic_DNA"/>
</dbReference>
<dbReference type="AlphaFoldDB" id="A0A835JTY1"/>
<comment type="caution">
    <text evidence="1">The sequence shown here is derived from an EMBL/GenBank/DDBJ whole genome shotgun (WGS) entry which is preliminary data.</text>
</comment>
<organism evidence="1 2">
    <name type="scientific">Salix dunnii</name>
    <dbReference type="NCBI Taxonomy" id="1413687"/>
    <lineage>
        <taxon>Eukaryota</taxon>
        <taxon>Viridiplantae</taxon>
        <taxon>Streptophyta</taxon>
        <taxon>Embryophyta</taxon>
        <taxon>Tracheophyta</taxon>
        <taxon>Spermatophyta</taxon>
        <taxon>Magnoliopsida</taxon>
        <taxon>eudicotyledons</taxon>
        <taxon>Gunneridae</taxon>
        <taxon>Pentapetalae</taxon>
        <taxon>rosids</taxon>
        <taxon>fabids</taxon>
        <taxon>Malpighiales</taxon>
        <taxon>Salicaceae</taxon>
        <taxon>Saliceae</taxon>
        <taxon>Salix</taxon>
    </lineage>
</organism>
<proteinExistence type="predicted"/>
<keyword evidence="2" id="KW-1185">Reference proteome</keyword>
<reference evidence="1 2" key="1">
    <citation type="submission" date="2020-10" db="EMBL/GenBank/DDBJ databases">
        <title>Plant Genome Project.</title>
        <authorList>
            <person name="Zhang R.-G."/>
        </authorList>
    </citation>
    <scope>NUCLEOTIDE SEQUENCE [LARGE SCALE GENOMIC DNA]</scope>
    <source>
        <strain evidence="1">FAFU-HL-1</strain>
        <tissue evidence="1">Leaf</tissue>
    </source>
</reference>
<dbReference type="Proteomes" id="UP000657918">
    <property type="component" value="Unassembled WGS sequence"/>
</dbReference>
<sequence>MKQMGSAKDMRGMFRGGDKTDIRGQWSRKKTGEISQQDSADAYYKPNSIILEHYLKGGSQDKAIKPMQVGVSEFLIDFVWRLPGGMLKLRNCALVKNNALVGDKIAVTLLSSRNIPKELMVSELHALKIGFTWQPTILQAGNLLDSPSLIHVHALSSAHSHKESPFCQEMYAHLVMLSETAMPHSDWTRAHSMNLKKQSTIHVT</sequence>